<reference evidence="3" key="1">
    <citation type="submission" date="2022-01" db="EMBL/GenBank/DDBJ databases">
        <title>Genome Sequence Resource for Two Populations of Ditylenchus destructor, the Migratory Endoparasitic Phytonematode.</title>
        <authorList>
            <person name="Zhang H."/>
            <person name="Lin R."/>
            <person name="Xie B."/>
        </authorList>
    </citation>
    <scope>NUCLEOTIDE SEQUENCE</scope>
    <source>
        <strain evidence="3">BazhouSP</strain>
    </source>
</reference>
<keyword evidence="4" id="KW-1185">Reference proteome</keyword>
<dbReference type="AlphaFoldDB" id="A0AAD4MNN8"/>
<comment type="caution">
    <text evidence="3">The sequence shown here is derived from an EMBL/GenBank/DDBJ whole genome shotgun (WGS) entry which is preliminary data.</text>
</comment>
<evidence type="ECO:0000256" key="1">
    <source>
        <dbReference type="SAM" id="MobiDB-lite"/>
    </source>
</evidence>
<organism evidence="3 4">
    <name type="scientific">Ditylenchus destructor</name>
    <dbReference type="NCBI Taxonomy" id="166010"/>
    <lineage>
        <taxon>Eukaryota</taxon>
        <taxon>Metazoa</taxon>
        <taxon>Ecdysozoa</taxon>
        <taxon>Nematoda</taxon>
        <taxon>Chromadorea</taxon>
        <taxon>Rhabditida</taxon>
        <taxon>Tylenchina</taxon>
        <taxon>Tylenchomorpha</taxon>
        <taxon>Sphaerularioidea</taxon>
        <taxon>Anguinidae</taxon>
        <taxon>Anguininae</taxon>
        <taxon>Ditylenchus</taxon>
    </lineage>
</organism>
<gene>
    <name evidence="3" type="ORF">DdX_16582</name>
</gene>
<evidence type="ECO:0000256" key="2">
    <source>
        <dbReference type="SAM" id="SignalP"/>
    </source>
</evidence>
<feature type="compositionally biased region" description="Polar residues" evidence="1">
    <location>
        <begin position="71"/>
        <end position="80"/>
    </location>
</feature>
<accession>A0AAD4MNN8</accession>
<dbReference type="Proteomes" id="UP001201812">
    <property type="component" value="Unassembled WGS sequence"/>
</dbReference>
<sequence>MEIRLVIFTVLLSYLLITSLAAPFRPMNSRSKTDKPNSRSGKHVINGIPSRARFERNVIDVLEEKRHRRQSNTPDSSQTIDPDDGIFTRFGG</sequence>
<feature type="region of interest" description="Disordered" evidence="1">
    <location>
        <begin position="26"/>
        <end position="50"/>
    </location>
</feature>
<feature type="signal peptide" evidence="2">
    <location>
        <begin position="1"/>
        <end position="21"/>
    </location>
</feature>
<keyword evidence="2" id="KW-0732">Signal</keyword>
<dbReference type="EMBL" id="JAKKPZ010000138">
    <property type="protein sequence ID" value="KAI1700662.1"/>
    <property type="molecule type" value="Genomic_DNA"/>
</dbReference>
<feature type="chain" id="PRO_5042233413" evidence="2">
    <location>
        <begin position="22"/>
        <end position="92"/>
    </location>
</feature>
<evidence type="ECO:0000313" key="3">
    <source>
        <dbReference type="EMBL" id="KAI1700662.1"/>
    </source>
</evidence>
<evidence type="ECO:0000313" key="4">
    <source>
        <dbReference type="Proteomes" id="UP001201812"/>
    </source>
</evidence>
<proteinExistence type="predicted"/>
<feature type="region of interest" description="Disordered" evidence="1">
    <location>
        <begin position="64"/>
        <end position="92"/>
    </location>
</feature>
<name>A0AAD4MNN8_9BILA</name>
<protein>
    <submittedName>
        <fullName evidence="3">Uncharacterized protein</fullName>
    </submittedName>
</protein>